<evidence type="ECO:0000313" key="6">
    <source>
        <dbReference type="EMBL" id="CEG08866.1"/>
    </source>
</evidence>
<accession>A0A090MNE3</accession>
<dbReference type="InterPro" id="IPR027417">
    <property type="entry name" value="P-loop_NTPase"/>
</dbReference>
<dbReference type="SUPFAM" id="SSF52540">
    <property type="entry name" value="P-loop containing nucleoside triphosphate hydrolases"/>
    <property type="match status" value="1"/>
</dbReference>
<keyword evidence="3 6" id="KW-0067">ATP-binding</keyword>
<reference evidence="6 7" key="1">
    <citation type="journal article" date="2014" name="Genome Announc.">
        <title>Genome Sequence of Afipia felis Strain 76713, Isolated in Hospital Water Using an Amoeba Co-Culture Procedure.</title>
        <authorList>
            <person name="Benamar S."/>
            <person name="La Scola B."/>
            <person name="Croce O."/>
        </authorList>
    </citation>
    <scope>NUCLEOTIDE SEQUENCE [LARGE SCALE GENOMIC DNA]</scope>
    <source>
        <strain evidence="6 7">76713</strain>
    </source>
</reference>
<evidence type="ECO:0000259" key="5">
    <source>
        <dbReference type="PROSITE" id="PS50893"/>
    </source>
</evidence>
<name>A0A090MNE3_AFIFE</name>
<dbReference type="CDD" id="cd03219">
    <property type="entry name" value="ABC_Mj1267_LivG_branched"/>
    <property type="match status" value="1"/>
</dbReference>
<comment type="caution">
    <text evidence="6">The sequence shown here is derived from an EMBL/GenBank/DDBJ whole genome shotgun (WGS) entry which is preliminary data.</text>
</comment>
<dbReference type="InterPro" id="IPR003439">
    <property type="entry name" value="ABC_transporter-like_ATP-bd"/>
</dbReference>
<dbReference type="Proteomes" id="UP000035762">
    <property type="component" value="Unassembled WGS sequence"/>
</dbReference>
<dbReference type="GO" id="GO:0005524">
    <property type="term" value="F:ATP binding"/>
    <property type="evidence" value="ECO:0007669"/>
    <property type="project" value="UniProtKB-KW"/>
</dbReference>
<dbReference type="Pfam" id="PF00005">
    <property type="entry name" value="ABC_tran"/>
    <property type="match status" value="1"/>
</dbReference>
<evidence type="ECO:0000313" key="7">
    <source>
        <dbReference type="Proteomes" id="UP000035762"/>
    </source>
</evidence>
<protein>
    <submittedName>
        <fullName evidence="6">Lipopolysaccharide export system ATP-binding protein LptB</fullName>
    </submittedName>
</protein>
<dbReference type="InterPro" id="IPR003593">
    <property type="entry name" value="AAA+_ATPase"/>
</dbReference>
<dbReference type="OrthoDB" id="8215423at2"/>
<evidence type="ECO:0000256" key="1">
    <source>
        <dbReference type="ARBA" id="ARBA00022448"/>
    </source>
</evidence>
<gene>
    <name evidence="6" type="primary">lptB_4</name>
    <name evidence="6" type="ORF">BN961_02285</name>
</gene>
<dbReference type="GO" id="GO:0005886">
    <property type="term" value="C:plasma membrane"/>
    <property type="evidence" value="ECO:0007669"/>
    <property type="project" value="TreeGrafter"/>
</dbReference>
<organism evidence="6 7">
    <name type="scientific">Afipia felis</name>
    <name type="common">Cat scratch disease bacillus</name>
    <dbReference type="NCBI Taxonomy" id="1035"/>
    <lineage>
        <taxon>Bacteria</taxon>
        <taxon>Pseudomonadati</taxon>
        <taxon>Pseudomonadota</taxon>
        <taxon>Alphaproteobacteria</taxon>
        <taxon>Hyphomicrobiales</taxon>
        <taxon>Nitrobacteraceae</taxon>
        <taxon>Afipia</taxon>
    </lineage>
</organism>
<evidence type="ECO:0000256" key="3">
    <source>
        <dbReference type="ARBA" id="ARBA00022840"/>
    </source>
</evidence>
<feature type="domain" description="ABC transporter" evidence="5">
    <location>
        <begin position="4"/>
        <end position="247"/>
    </location>
</feature>
<evidence type="ECO:0000256" key="4">
    <source>
        <dbReference type="ARBA" id="ARBA00024722"/>
    </source>
</evidence>
<comment type="function">
    <text evidence="4">Involved in beta-(1--&gt;2)glucan export. Transmembrane domains (TMD) form a pore in the inner membrane and the ATP-binding domain (NBD) is responsible for energy generation.</text>
</comment>
<proteinExistence type="predicted"/>
<dbReference type="PANTHER" id="PTHR45772:SF3">
    <property type="entry name" value="ABC TRANSPORTER ATP-BINDING PROTEIN"/>
    <property type="match status" value="1"/>
</dbReference>
<keyword evidence="2" id="KW-0547">Nucleotide-binding</keyword>
<dbReference type="EMBL" id="CCAZ020000001">
    <property type="protein sequence ID" value="CEG08866.1"/>
    <property type="molecule type" value="Genomic_DNA"/>
</dbReference>
<sequence length="250" mass="27386">MSILRIENVTKRFGSLVAVDSVSLTVQPGELRAVIGPNGAGKTTFFNMISGFLSPSAGKITFNETDVTDMPPVERVWGGMARTFQITEIFPELSVYENIRVAVEVAEGYRLSFRMSPEAAEKVAARVTDLMRRGNLTAKADRIAGELSHGDQRATEIMMAIALNPKLLLLDEPTAGMGDQETYDVTQLIRKLHRDEKLTIVLIEHDMRVVFHLADRITVLAEGKMLAEGTPPEIAANEVVQAAYLGKGAE</sequence>
<dbReference type="AlphaFoldDB" id="A0A090MNE3"/>
<keyword evidence="1" id="KW-0813">Transport</keyword>
<dbReference type="PROSITE" id="PS50893">
    <property type="entry name" value="ABC_TRANSPORTER_2"/>
    <property type="match status" value="1"/>
</dbReference>
<dbReference type="FunFam" id="3.40.50.300:FF:000421">
    <property type="entry name" value="Branched-chain amino acid ABC transporter ATP-binding protein"/>
    <property type="match status" value="1"/>
</dbReference>
<dbReference type="SMART" id="SM00382">
    <property type="entry name" value="AAA"/>
    <property type="match status" value="1"/>
</dbReference>
<dbReference type="Gene3D" id="3.40.50.300">
    <property type="entry name" value="P-loop containing nucleotide triphosphate hydrolases"/>
    <property type="match status" value="1"/>
</dbReference>
<keyword evidence="7" id="KW-1185">Reference proteome</keyword>
<dbReference type="RefSeq" id="WP_009340419.1">
    <property type="nucleotide sequence ID" value="NZ_CCAZ020000001.1"/>
</dbReference>
<dbReference type="InterPro" id="IPR032823">
    <property type="entry name" value="BCA_ABC_TP_C"/>
</dbReference>
<evidence type="ECO:0000256" key="2">
    <source>
        <dbReference type="ARBA" id="ARBA00022741"/>
    </source>
</evidence>
<dbReference type="PANTHER" id="PTHR45772">
    <property type="entry name" value="CONSERVED COMPONENT OF ABC TRANSPORTER FOR NATURAL AMINO ACIDS-RELATED"/>
    <property type="match status" value="1"/>
</dbReference>
<dbReference type="Pfam" id="PF12399">
    <property type="entry name" value="BCA_ABC_TP_C"/>
    <property type="match status" value="1"/>
</dbReference>
<dbReference type="InterPro" id="IPR051120">
    <property type="entry name" value="ABC_AA/LPS_Transport"/>
</dbReference>
<dbReference type="GO" id="GO:0016887">
    <property type="term" value="F:ATP hydrolysis activity"/>
    <property type="evidence" value="ECO:0007669"/>
    <property type="project" value="InterPro"/>
</dbReference>
<dbReference type="STRING" id="1035.BN961_02285"/>